<reference evidence="1" key="1">
    <citation type="submission" date="2014-09" db="EMBL/GenBank/DDBJ databases">
        <authorList>
            <person name="Magalhaes I.L.F."/>
            <person name="Oliveira U."/>
            <person name="Santos F.R."/>
            <person name="Vidigal T.H.D.A."/>
            <person name="Brescovit A.D."/>
            <person name="Santos A.J."/>
        </authorList>
    </citation>
    <scope>NUCLEOTIDE SEQUENCE</scope>
    <source>
        <tissue evidence="1">Shoot tissue taken approximately 20 cm above the soil surface</tissue>
    </source>
</reference>
<accession>A0A0A9ESV5</accession>
<name>A0A0A9ESV5_ARUDO</name>
<sequence length="51" mass="5879">MACTDDRSRYYYYYVSKLQKQSQSNCSMRPAMSRYTRAMSSAAFASSLVLC</sequence>
<proteinExistence type="predicted"/>
<dbReference type="EMBL" id="GBRH01195817">
    <property type="protein sequence ID" value="JAE02079.1"/>
    <property type="molecule type" value="Transcribed_RNA"/>
</dbReference>
<protein>
    <submittedName>
        <fullName evidence="1">Uncharacterized protein</fullName>
    </submittedName>
</protein>
<dbReference type="AlphaFoldDB" id="A0A0A9ESV5"/>
<reference evidence="1" key="2">
    <citation type="journal article" date="2015" name="Data Brief">
        <title>Shoot transcriptome of the giant reed, Arundo donax.</title>
        <authorList>
            <person name="Barrero R.A."/>
            <person name="Guerrero F.D."/>
            <person name="Moolhuijzen P."/>
            <person name="Goolsby J.A."/>
            <person name="Tidwell J."/>
            <person name="Bellgard S.E."/>
            <person name="Bellgard M.I."/>
        </authorList>
    </citation>
    <scope>NUCLEOTIDE SEQUENCE</scope>
    <source>
        <tissue evidence="1">Shoot tissue taken approximately 20 cm above the soil surface</tissue>
    </source>
</reference>
<evidence type="ECO:0000313" key="1">
    <source>
        <dbReference type="EMBL" id="JAE02079.1"/>
    </source>
</evidence>
<organism evidence="1">
    <name type="scientific">Arundo donax</name>
    <name type="common">Giant reed</name>
    <name type="synonym">Donax arundinaceus</name>
    <dbReference type="NCBI Taxonomy" id="35708"/>
    <lineage>
        <taxon>Eukaryota</taxon>
        <taxon>Viridiplantae</taxon>
        <taxon>Streptophyta</taxon>
        <taxon>Embryophyta</taxon>
        <taxon>Tracheophyta</taxon>
        <taxon>Spermatophyta</taxon>
        <taxon>Magnoliopsida</taxon>
        <taxon>Liliopsida</taxon>
        <taxon>Poales</taxon>
        <taxon>Poaceae</taxon>
        <taxon>PACMAD clade</taxon>
        <taxon>Arundinoideae</taxon>
        <taxon>Arundineae</taxon>
        <taxon>Arundo</taxon>
    </lineage>
</organism>